<gene>
    <name evidence="2" type="ORF">Prudu_009493</name>
</gene>
<organism evidence="2">
    <name type="scientific">Prunus dulcis</name>
    <name type="common">Almond</name>
    <name type="synonym">Amygdalus dulcis</name>
    <dbReference type="NCBI Taxonomy" id="3755"/>
    <lineage>
        <taxon>Eukaryota</taxon>
        <taxon>Viridiplantae</taxon>
        <taxon>Streptophyta</taxon>
        <taxon>Embryophyta</taxon>
        <taxon>Tracheophyta</taxon>
        <taxon>Spermatophyta</taxon>
        <taxon>Magnoliopsida</taxon>
        <taxon>eudicotyledons</taxon>
        <taxon>Gunneridae</taxon>
        <taxon>Pentapetalae</taxon>
        <taxon>rosids</taxon>
        <taxon>fabids</taxon>
        <taxon>Rosales</taxon>
        <taxon>Rosaceae</taxon>
        <taxon>Amygdaloideae</taxon>
        <taxon>Amygdaleae</taxon>
        <taxon>Prunus</taxon>
    </lineage>
</organism>
<accession>A0A4Y1R6Y2</accession>
<name>A0A4Y1R6Y2_PRUDU</name>
<sequence length="108" mass="11761">RPSRHHTATRSPAPVPLEPQLASRHFPTDPSPVHAGSWPEPAIFADGGVRTFSSNISLNSSPNLSSEAPGARQNWKRDFRGVEAVDVRGIHHRATHNLSASSQLVWIS</sequence>
<reference evidence="2" key="1">
    <citation type="journal article" date="2019" name="Science">
        <title>Mutation of a bHLH transcription factor allowed almond domestication.</title>
        <authorList>
            <person name="Sanchez-Perez R."/>
            <person name="Pavan S."/>
            <person name="Mazzeo R."/>
            <person name="Moldovan C."/>
            <person name="Aiese Cigliano R."/>
            <person name="Del Cueto J."/>
            <person name="Ricciardi F."/>
            <person name="Lotti C."/>
            <person name="Ricciardi L."/>
            <person name="Dicenta F."/>
            <person name="Lopez-Marques R.L."/>
            <person name="Lindberg Moller B."/>
        </authorList>
    </citation>
    <scope>NUCLEOTIDE SEQUENCE</scope>
</reference>
<protein>
    <submittedName>
        <fullName evidence="2">Uncharacterized protein</fullName>
    </submittedName>
</protein>
<dbReference type="EMBL" id="AP019299">
    <property type="protein sequence ID" value="BBG99716.1"/>
    <property type="molecule type" value="Genomic_DNA"/>
</dbReference>
<evidence type="ECO:0000256" key="1">
    <source>
        <dbReference type="SAM" id="MobiDB-lite"/>
    </source>
</evidence>
<evidence type="ECO:0000313" key="2">
    <source>
        <dbReference type="EMBL" id="BBG99716.1"/>
    </source>
</evidence>
<proteinExistence type="predicted"/>
<feature type="region of interest" description="Disordered" evidence="1">
    <location>
        <begin position="1"/>
        <end position="39"/>
    </location>
</feature>
<dbReference type="AlphaFoldDB" id="A0A4Y1R6Y2"/>
<feature type="non-terminal residue" evidence="2">
    <location>
        <position position="1"/>
    </location>
</feature>